<organism evidence="1 4">
    <name type="scientific">Lactobacillus selangorensis</name>
    <dbReference type="NCBI Taxonomy" id="81857"/>
    <lineage>
        <taxon>Bacteria</taxon>
        <taxon>Bacillati</taxon>
        <taxon>Bacillota</taxon>
        <taxon>Bacilli</taxon>
        <taxon>Lactobacillales</taxon>
        <taxon>Lactobacillaceae</taxon>
        <taxon>Lactobacillus</taxon>
    </lineage>
</organism>
<keyword evidence="3" id="KW-1185">Reference proteome</keyword>
<dbReference type="PATRIC" id="fig|81857.3.peg.1935"/>
<evidence type="ECO:0000313" key="1">
    <source>
        <dbReference type="EMBL" id="KRN27697.1"/>
    </source>
</evidence>
<proteinExistence type="predicted"/>
<evidence type="ECO:0000313" key="4">
    <source>
        <dbReference type="Proteomes" id="UP000051751"/>
    </source>
</evidence>
<protein>
    <submittedName>
        <fullName evidence="1">Uncharacterized protein</fullName>
    </submittedName>
</protein>
<dbReference type="EMBL" id="JQAZ01000007">
    <property type="protein sequence ID" value="KRN30338.1"/>
    <property type="molecule type" value="Genomic_DNA"/>
</dbReference>
<gene>
    <name evidence="1" type="ORF">IV38_GL001910</name>
    <name evidence="2" type="ORF">IV40_GL001927</name>
</gene>
<dbReference type="Proteomes" id="UP000051645">
    <property type="component" value="Unassembled WGS sequence"/>
</dbReference>
<name>A0A0R2FGE1_9LACO</name>
<dbReference type="Proteomes" id="UP000051751">
    <property type="component" value="Unassembled WGS sequence"/>
</dbReference>
<dbReference type="EMBL" id="JQAT01000006">
    <property type="protein sequence ID" value="KRN27697.1"/>
    <property type="molecule type" value="Genomic_DNA"/>
</dbReference>
<evidence type="ECO:0000313" key="3">
    <source>
        <dbReference type="Proteomes" id="UP000051645"/>
    </source>
</evidence>
<reference evidence="3 4" key="1">
    <citation type="journal article" date="2015" name="Genome Announc.">
        <title>Expanding the biotechnology potential of lactobacilli through comparative genomics of 213 strains and associated genera.</title>
        <authorList>
            <person name="Sun Z."/>
            <person name="Harris H.M."/>
            <person name="McCann A."/>
            <person name="Guo C."/>
            <person name="Argimon S."/>
            <person name="Zhang W."/>
            <person name="Yang X."/>
            <person name="Jeffery I.B."/>
            <person name="Cooney J.C."/>
            <person name="Kagawa T.F."/>
            <person name="Liu W."/>
            <person name="Song Y."/>
            <person name="Salvetti E."/>
            <person name="Wrobel A."/>
            <person name="Rasinkangas P."/>
            <person name="Parkhill J."/>
            <person name="Rea M.C."/>
            <person name="O'Sullivan O."/>
            <person name="Ritari J."/>
            <person name="Douillard F.P."/>
            <person name="Paul Ross R."/>
            <person name="Yang R."/>
            <person name="Briner A.E."/>
            <person name="Felis G.E."/>
            <person name="de Vos W.M."/>
            <person name="Barrangou R."/>
            <person name="Klaenhammer T.R."/>
            <person name="Caufield P.W."/>
            <person name="Cui Y."/>
            <person name="Zhang H."/>
            <person name="O'Toole P.W."/>
        </authorList>
    </citation>
    <scope>NUCLEOTIDE SEQUENCE [LARGE SCALE GENOMIC DNA]</scope>
    <source>
        <strain evidence="1 4">ATCC BAA-66</strain>
        <strain evidence="2 3">DSM 13344</strain>
    </source>
</reference>
<sequence length="269" mass="30387">MTTEGIFHSIQNYVWRFAKNGWVNMVLGKNAGVWAFQFKQNGCLDYAATVIDFLPAPRFWRWNEKQQQIELLNENMQLVSVLEMPYMKNGEYILRIKDSDDLFHCYPSVEVNRMAKWAPAPLLAADAHTATAAALVQLTAADAPTLFPSLELLSVFVGPSIHTNQFWKQAYQVLLDHPNWHTVFASQAGSEKLLNQFGPDKITMIYQRNQLVGIGGTRAILIELLGQLQFEETLAPAQMTDSTLSALCNQYFVGRILKLQADGRAMTDE</sequence>
<dbReference type="RefSeq" id="WP_057770841.1">
    <property type="nucleotide sequence ID" value="NZ_JQAT01000006.1"/>
</dbReference>
<comment type="caution">
    <text evidence="1">The sequence shown here is derived from an EMBL/GenBank/DDBJ whole genome shotgun (WGS) entry which is preliminary data.</text>
</comment>
<dbReference type="AlphaFoldDB" id="A0A0R2FGE1"/>
<evidence type="ECO:0000313" key="2">
    <source>
        <dbReference type="EMBL" id="KRN30338.1"/>
    </source>
</evidence>
<accession>A0A0R2FGE1</accession>
<dbReference type="STRING" id="81857.IV38_GL001910"/>